<dbReference type="KEGG" id="aep:AMC99_02476"/>
<evidence type="ECO:0000313" key="4">
    <source>
        <dbReference type="EMBL" id="ALE17749.1"/>
    </source>
</evidence>
<dbReference type="InterPro" id="IPR018188">
    <property type="entry name" value="RNase_T2_His_AS_1"/>
</dbReference>
<dbReference type="PATRIC" id="fig|361183.4.peg.2431"/>
<feature type="chain" id="PRO_5005804690" evidence="3">
    <location>
        <begin position="23"/>
        <end position="235"/>
    </location>
</feature>
<evidence type="ECO:0000256" key="2">
    <source>
        <dbReference type="RuleBase" id="RU004328"/>
    </source>
</evidence>
<dbReference type="RefSeq" id="WP_061926870.1">
    <property type="nucleotide sequence ID" value="NZ_CP012669.1"/>
</dbReference>
<sequence>MRISAAGIVWLAALFTTGAAQAQSYQCRMPRAVTPPFAEREGPIRQTPVSGYTMALSWSPEYCRGRESSRAQALQCSGRHGRFGFVLHGLWPDSERGWPQWCPTQQHPTGIDVARQLCVSPSTSLVVHQWAKHGSCMTRRPATYYKVANILWNSYRWPDYDRISRQDGLTAGEIRKAFVDANPGWTSAGVGVHLNQRGWLEELRLCYDRRFRPSRCDRSRMGAKDDAKAKIWRGL</sequence>
<dbReference type="Gene3D" id="3.90.730.10">
    <property type="entry name" value="Ribonuclease T2-like"/>
    <property type="match status" value="1"/>
</dbReference>
<feature type="signal peptide" evidence="3">
    <location>
        <begin position="1"/>
        <end position="22"/>
    </location>
</feature>
<dbReference type="AlphaFoldDB" id="A0A0M5KZ27"/>
<evidence type="ECO:0000256" key="1">
    <source>
        <dbReference type="ARBA" id="ARBA00007469"/>
    </source>
</evidence>
<proteinExistence type="inferred from homology"/>
<dbReference type="InterPro" id="IPR036430">
    <property type="entry name" value="RNase_T2-like_sf"/>
</dbReference>
<dbReference type="PROSITE" id="PS00531">
    <property type="entry name" value="RNASE_T2_2"/>
    <property type="match status" value="1"/>
</dbReference>
<dbReference type="GO" id="GO:0033897">
    <property type="term" value="F:ribonuclease T2 activity"/>
    <property type="evidence" value="ECO:0007669"/>
    <property type="project" value="InterPro"/>
</dbReference>
<dbReference type="InterPro" id="IPR001568">
    <property type="entry name" value="RNase_T2-like"/>
</dbReference>
<organism evidence="4 5">
    <name type="scientific">Altererythrobacter epoxidivorans</name>
    <dbReference type="NCBI Taxonomy" id="361183"/>
    <lineage>
        <taxon>Bacteria</taxon>
        <taxon>Pseudomonadati</taxon>
        <taxon>Pseudomonadota</taxon>
        <taxon>Alphaproteobacteria</taxon>
        <taxon>Sphingomonadales</taxon>
        <taxon>Erythrobacteraceae</taxon>
        <taxon>Altererythrobacter</taxon>
    </lineage>
</organism>
<protein>
    <submittedName>
        <fullName evidence="4">Ribonuclease T2 family protein</fullName>
    </submittedName>
</protein>
<dbReference type="GO" id="GO:0003723">
    <property type="term" value="F:RNA binding"/>
    <property type="evidence" value="ECO:0007669"/>
    <property type="project" value="InterPro"/>
</dbReference>
<dbReference type="GO" id="GO:0006401">
    <property type="term" value="P:RNA catabolic process"/>
    <property type="evidence" value="ECO:0007669"/>
    <property type="project" value="TreeGrafter"/>
</dbReference>
<evidence type="ECO:0000313" key="5">
    <source>
        <dbReference type="Proteomes" id="UP000057938"/>
    </source>
</evidence>
<dbReference type="EMBL" id="CP012669">
    <property type="protein sequence ID" value="ALE17749.1"/>
    <property type="molecule type" value="Genomic_DNA"/>
</dbReference>
<accession>A0A0M5KZ27</accession>
<dbReference type="OrthoDB" id="4720638at2"/>
<dbReference type="InterPro" id="IPR033130">
    <property type="entry name" value="RNase_T2_His_AS_2"/>
</dbReference>
<evidence type="ECO:0000256" key="3">
    <source>
        <dbReference type="SAM" id="SignalP"/>
    </source>
</evidence>
<comment type="similarity">
    <text evidence="1 2">Belongs to the RNase T2 family.</text>
</comment>
<dbReference type="Pfam" id="PF00445">
    <property type="entry name" value="Ribonuclease_T2"/>
    <property type="match status" value="1"/>
</dbReference>
<dbReference type="SUPFAM" id="SSF55895">
    <property type="entry name" value="Ribonuclease Rh-like"/>
    <property type="match status" value="1"/>
</dbReference>
<keyword evidence="3" id="KW-0732">Signal</keyword>
<dbReference type="PANTHER" id="PTHR11240:SF22">
    <property type="entry name" value="RIBONUCLEASE T2"/>
    <property type="match status" value="1"/>
</dbReference>
<gene>
    <name evidence="4" type="ORF">AMC99_02476</name>
</gene>
<name>A0A0M5KZ27_9SPHN</name>
<keyword evidence="5" id="KW-1185">Reference proteome</keyword>
<reference evidence="4 5" key="1">
    <citation type="submission" date="2015-09" db="EMBL/GenBank/DDBJ databases">
        <title>Complete genome sequence of a benzo[a]pyrene-degrading bacterium Altererythrobacter epoxidivorans CGMCC 1.7731T.</title>
        <authorList>
            <person name="Li Z."/>
            <person name="Cheng H."/>
            <person name="Huo Y."/>
            <person name="Xu X."/>
        </authorList>
    </citation>
    <scope>NUCLEOTIDE SEQUENCE [LARGE SCALE GENOMIC DNA]</scope>
    <source>
        <strain evidence="4 5">CGMCC 1.7731</strain>
    </source>
</reference>
<dbReference type="PANTHER" id="PTHR11240">
    <property type="entry name" value="RIBONUCLEASE T2"/>
    <property type="match status" value="1"/>
</dbReference>
<dbReference type="Proteomes" id="UP000057938">
    <property type="component" value="Chromosome"/>
</dbReference>
<dbReference type="PROSITE" id="PS00530">
    <property type="entry name" value="RNASE_T2_1"/>
    <property type="match status" value="1"/>
</dbReference>
<dbReference type="STRING" id="361183.AMC99_02476"/>